<organism evidence="3 4">
    <name type="scientific">Cladobotryum mycophilum</name>
    <dbReference type="NCBI Taxonomy" id="491253"/>
    <lineage>
        <taxon>Eukaryota</taxon>
        <taxon>Fungi</taxon>
        <taxon>Dikarya</taxon>
        <taxon>Ascomycota</taxon>
        <taxon>Pezizomycotina</taxon>
        <taxon>Sordariomycetes</taxon>
        <taxon>Hypocreomycetidae</taxon>
        <taxon>Hypocreales</taxon>
        <taxon>Hypocreaceae</taxon>
        <taxon>Cladobotryum</taxon>
    </lineage>
</organism>
<evidence type="ECO:0000256" key="2">
    <source>
        <dbReference type="SAM" id="Phobius"/>
    </source>
</evidence>
<sequence>MMPSHSKRSGTKPSAPAKTGKKPTGKTCNAHACNKAPWTTTRDGKSYDSNYCREHARCHMKGCKTEIKTKLPSLKWYCPKHQCSLKQCSHPLKSATSLFCEYHEKELAKARSRAEGSGPESDSDSTDRSNTWIESDDAQSPRRAAPLPTLREKRAVEEVAELDSEGNSGRLDGEVKSGDGDECIEETCYEVKAFPDAQRCVGHELERIDGICRYVSDVVMQQHWLETPSVSQGPPLRSLNRDQQESRAPTWGALKREAIHEISNLMRNGESPNVVQMAFGISITVVTASLVLLFVKLLM</sequence>
<feature type="region of interest" description="Disordered" evidence="1">
    <location>
        <begin position="110"/>
        <end position="178"/>
    </location>
</feature>
<dbReference type="EMBL" id="JAVFKD010000014">
    <property type="protein sequence ID" value="KAK5989857.1"/>
    <property type="molecule type" value="Genomic_DNA"/>
</dbReference>
<dbReference type="Proteomes" id="UP001338125">
    <property type="component" value="Unassembled WGS sequence"/>
</dbReference>
<feature type="region of interest" description="Disordered" evidence="1">
    <location>
        <begin position="1"/>
        <end position="27"/>
    </location>
</feature>
<keyword evidence="2" id="KW-1133">Transmembrane helix</keyword>
<keyword evidence="2" id="KW-0472">Membrane</keyword>
<accession>A0ABR0SCG3</accession>
<protein>
    <submittedName>
        <fullName evidence="3">Uncharacterized protein</fullName>
    </submittedName>
</protein>
<gene>
    <name evidence="3" type="ORF">PT974_08119</name>
</gene>
<name>A0ABR0SCG3_9HYPO</name>
<feature type="compositionally biased region" description="Basic residues" evidence="1">
    <location>
        <begin position="1"/>
        <end position="10"/>
    </location>
</feature>
<reference evidence="3 4" key="1">
    <citation type="submission" date="2024-01" db="EMBL/GenBank/DDBJ databases">
        <title>Complete genome of Cladobotryum mycophilum ATHUM6906.</title>
        <authorList>
            <person name="Christinaki A.C."/>
            <person name="Myridakis A.I."/>
            <person name="Kouvelis V.N."/>
        </authorList>
    </citation>
    <scope>NUCLEOTIDE SEQUENCE [LARGE SCALE GENOMIC DNA]</scope>
    <source>
        <strain evidence="3 4">ATHUM6906</strain>
    </source>
</reference>
<feature type="transmembrane region" description="Helical" evidence="2">
    <location>
        <begin position="274"/>
        <end position="295"/>
    </location>
</feature>
<keyword evidence="4" id="KW-1185">Reference proteome</keyword>
<evidence type="ECO:0000313" key="4">
    <source>
        <dbReference type="Proteomes" id="UP001338125"/>
    </source>
</evidence>
<keyword evidence="2" id="KW-0812">Transmembrane</keyword>
<comment type="caution">
    <text evidence="3">The sequence shown here is derived from an EMBL/GenBank/DDBJ whole genome shotgun (WGS) entry which is preliminary data.</text>
</comment>
<evidence type="ECO:0000313" key="3">
    <source>
        <dbReference type="EMBL" id="KAK5989857.1"/>
    </source>
</evidence>
<proteinExistence type="predicted"/>
<evidence type="ECO:0000256" key="1">
    <source>
        <dbReference type="SAM" id="MobiDB-lite"/>
    </source>
</evidence>